<dbReference type="InterPro" id="IPR021516">
    <property type="entry name" value="DUF3179"/>
</dbReference>
<sequence length="495" mass="54066">MIVCGVDVHGQSKRGTVESGYPKLNGAVFMSSLVQSISSTLFATIVAAGLVVLPAHAQDVRGDRSEPVSRAIDLVSDNPRAVTDAIDYFIKRKNPDGVFALVQAMRFHRNLRPALGVAASSITGVDHGDSWFKWMEWLQQQDDLVPFDGFDESRALLLAQIDPNFYGFIYPGVAHNIALWEAVWGGVLKDGIPALTNPELVTESEADYLTDDELVFGVEINGDVRAYPLRIMDWHEMFNDVVGGVPVSLAYCTLCGSGILFETVVEGRDTPLTFGSSGLLYRSNKLMYDHQTQSLWNQFTGRPVVGDLTGSSIELKTRPVTITTWGDWRRSHPETRVLSLNTGYDRNYTPGAPYADYFNSPDLIFPAPVDEAALQPKDYVFALRGSGAEKAWRLSAFEGGAVLNDMAGVVPVTLIGNAATRTVRAYRTDGRVFSKTDDPSVLADENGNWAVSEGGLSGPDGTVFHRMPGHIAFWFAWDGYLGDEGELAALAEPSN</sequence>
<organism evidence="1 2">
    <name type="scientific">Candidatus Phaeomarinibacter ectocarpi</name>
    <dbReference type="NCBI Taxonomy" id="1458461"/>
    <lineage>
        <taxon>Bacteria</taxon>
        <taxon>Pseudomonadati</taxon>
        <taxon>Pseudomonadota</taxon>
        <taxon>Alphaproteobacteria</taxon>
        <taxon>Hyphomicrobiales</taxon>
        <taxon>Parvibaculaceae</taxon>
        <taxon>Candidatus Phaeomarinibacter</taxon>
    </lineage>
</organism>
<dbReference type="Pfam" id="PF11376">
    <property type="entry name" value="DUF3179"/>
    <property type="match status" value="1"/>
</dbReference>
<name>X5MB10_9HYPH</name>
<gene>
    <name evidence="1" type="ORF">BN1012_Phect2991</name>
</gene>
<dbReference type="STRING" id="1458461.BN1012_Phect2991"/>
<reference evidence="1 2" key="1">
    <citation type="journal article" date="2014" name="Front. Genet.">
        <title>Genome and metabolic network of "Candidatus Phaeomarinobacter ectocarpi" Ec32, a new candidate genus of Alphaproteobacteria frequently associated with brown algae.</title>
        <authorList>
            <person name="Dittami S.M."/>
            <person name="Barbeyron T."/>
            <person name="Boyen C."/>
            <person name="Cambefort J."/>
            <person name="Collet G."/>
            <person name="Delage L."/>
            <person name="Gobet A."/>
            <person name="Groisillier A."/>
            <person name="Leblanc C."/>
            <person name="Michel G."/>
            <person name="Scornet D."/>
            <person name="Siegel A."/>
            <person name="Tapia J.E."/>
            <person name="Tonon T."/>
        </authorList>
    </citation>
    <scope>NUCLEOTIDE SEQUENCE [LARGE SCALE GENOMIC DNA]</scope>
    <source>
        <strain evidence="1 2">Ec32</strain>
    </source>
</reference>
<dbReference type="HOGENOM" id="CLU_586218_0_0_5"/>
<dbReference type="EMBL" id="HG966617">
    <property type="protein sequence ID" value="CDO61203.1"/>
    <property type="molecule type" value="Genomic_DNA"/>
</dbReference>
<dbReference type="AlphaFoldDB" id="X5MB10"/>
<accession>X5MB10</accession>
<keyword evidence="2" id="KW-1185">Reference proteome</keyword>
<evidence type="ECO:0008006" key="3">
    <source>
        <dbReference type="Google" id="ProtNLM"/>
    </source>
</evidence>
<dbReference type="KEGG" id="pect:BN1012_Phect2991"/>
<evidence type="ECO:0000313" key="2">
    <source>
        <dbReference type="Proteomes" id="UP000032160"/>
    </source>
</evidence>
<evidence type="ECO:0000313" key="1">
    <source>
        <dbReference type="EMBL" id="CDO61203.1"/>
    </source>
</evidence>
<protein>
    <recommendedName>
        <fullName evidence="3">DUF3179 domain-containing protein</fullName>
    </recommendedName>
</protein>
<dbReference type="Proteomes" id="UP000032160">
    <property type="component" value="Chromosome I"/>
</dbReference>
<proteinExistence type="predicted"/>